<sequence length="229" mass="26598">MQIGNLNVEIRRKAIKNLHISVLPPSGAVRVSAPLKMSDDAVKMAVASRLLWIKKQQSIFENQARETTREIVSGESHYLWGKRYLLEVLPTTGRHRLEVEHRKIKLFVRPNTNFKNQTAVIETFYRNELKREIAKLLAKWQPKMGVTAKRFGVKKMKTLWGSCNTDTASIWLNLELAKKPPECLEYVVVHELTHLLERHHNARFMAHIDNLLPNWRNIKQRLNALKLGV</sequence>
<organism evidence="2 3">
    <name type="scientific">Neisseria mucosa</name>
    <dbReference type="NCBI Taxonomy" id="488"/>
    <lineage>
        <taxon>Bacteria</taxon>
        <taxon>Pseudomonadati</taxon>
        <taxon>Pseudomonadota</taxon>
        <taxon>Betaproteobacteria</taxon>
        <taxon>Neisseriales</taxon>
        <taxon>Neisseriaceae</taxon>
        <taxon>Neisseria</taxon>
    </lineage>
</organism>
<feature type="domain" description="YgjP-like metallopeptidase" evidence="1">
    <location>
        <begin position="20"/>
        <end position="224"/>
    </location>
</feature>
<evidence type="ECO:0000313" key="2">
    <source>
        <dbReference type="EMBL" id="MDK8362667.1"/>
    </source>
</evidence>
<keyword evidence="2" id="KW-0378">Hydrolase</keyword>
<dbReference type="RefSeq" id="WP_285046876.1">
    <property type="nucleotide sequence ID" value="NZ_JASOLC010000068.1"/>
</dbReference>
<reference evidence="2" key="1">
    <citation type="submission" date="2023-05" db="EMBL/GenBank/DDBJ databases">
        <title>Genomic Catalog of Human Bladder Bacteria.</title>
        <authorList>
            <person name="Du J."/>
        </authorList>
    </citation>
    <scope>NUCLEOTIDE SEQUENCE</scope>
    <source>
        <strain evidence="2">UMB7974B</strain>
    </source>
</reference>
<gene>
    <name evidence="2" type="ORF">QP792_10820</name>
</gene>
<name>A0AAW6ZG96_NEIMU</name>
<keyword evidence="2" id="KW-0482">Metalloprotease</keyword>
<evidence type="ECO:0000259" key="1">
    <source>
        <dbReference type="Pfam" id="PF01863"/>
    </source>
</evidence>
<accession>A0AAW6ZG96</accession>
<dbReference type="CDD" id="cd07344">
    <property type="entry name" value="M48_yhfN_like"/>
    <property type="match status" value="1"/>
</dbReference>
<protein>
    <submittedName>
        <fullName evidence="2">SprT family zinc-dependent metalloprotease</fullName>
        <ecNumber evidence="2">3.4.-.-</ecNumber>
    </submittedName>
</protein>
<dbReference type="Gene3D" id="3.30.2010.10">
    <property type="entry name" value="Metalloproteases ('zincins'), catalytic domain"/>
    <property type="match status" value="1"/>
</dbReference>
<dbReference type="PANTHER" id="PTHR30399">
    <property type="entry name" value="UNCHARACTERIZED PROTEIN YGJP"/>
    <property type="match status" value="1"/>
</dbReference>
<proteinExistence type="predicted"/>
<dbReference type="Pfam" id="PF01863">
    <property type="entry name" value="YgjP-like"/>
    <property type="match status" value="1"/>
</dbReference>
<dbReference type="InterPro" id="IPR002725">
    <property type="entry name" value="YgjP-like_metallopeptidase"/>
</dbReference>
<dbReference type="AlphaFoldDB" id="A0AAW6ZG96"/>
<comment type="caution">
    <text evidence="2">The sequence shown here is derived from an EMBL/GenBank/DDBJ whole genome shotgun (WGS) entry which is preliminary data.</text>
</comment>
<evidence type="ECO:0000313" key="3">
    <source>
        <dbReference type="Proteomes" id="UP001240589"/>
    </source>
</evidence>
<dbReference type="GO" id="GO:0008237">
    <property type="term" value="F:metallopeptidase activity"/>
    <property type="evidence" value="ECO:0007669"/>
    <property type="project" value="UniProtKB-KW"/>
</dbReference>
<keyword evidence="2" id="KW-0645">Protease</keyword>
<dbReference type="PANTHER" id="PTHR30399:SF1">
    <property type="entry name" value="UTP PYROPHOSPHATASE"/>
    <property type="match status" value="1"/>
</dbReference>
<dbReference type="EMBL" id="JASPBL010000070">
    <property type="protein sequence ID" value="MDK8362667.1"/>
    <property type="molecule type" value="Genomic_DNA"/>
</dbReference>
<dbReference type="InterPro" id="IPR053136">
    <property type="entry name" value="UTP_pyrophosphatase-like"/>
</dbReference>
<dbReference type="EC" id="3.4.-.-" evidence="2"/>
<dbReference type="Proteomes" id="UP001240589">
    <property type="component" value="Unassembled WGS sequence"/>
</dbReference>